<organism evidence="8 9">
    <name type="scientific">Rotaria sordida</name>
    <dbReference type="NCBI Taxonomy" id="392033"/>
    <lineage>
        <taxon>Eukaryota</taxon>
        <taxon>Metazoa</taxon>
        <taxon>Spiralia</taxon>
        <taxon>Gnathifera</taxon>
        <taxon>Rotifera</taxon>
        <taxon>Eurotatoria</taxon>
        <taxon>Bdelloidea</taxon>
        <taxon>Philodinida</taxon>
        <taxon>Philodinidae</taxon>
        <taxon>Rotaria</taxon>
    </lineage>
</organism>
<gene>
    <name evidence="8" type="ORF">JBS370_LOCUS21740</name>
</gene>
<feature type="binding site" evidence="6">
    <location>
        <begin position="67"/>
        <end position="70"/>
    </location>
    <ligand>
        <name>substrate</name>
    </ligand>
</feature>
<dbReference type="EC" id="5.4.2.11" evidence="3"/>
<proteinExistence type="inferred from homology"/>
<keyword evidence="4" id="KW-0324">Glycolysis</keyword>
<dbReference type="InterPro" id="IPR029033">
    <property type="entry name" value="His_PPase_superfam"/>
</dbReference>
<comment type="similarity">
    <text evidence="2">Belongs to the phosphoglycerate mutase family. BPG-dependent PGAM subfamily.</text>
</comment>
<reference evidence="8" key="1">
    <citation type="submission" date="2021-02" db="EMBL/GenBank/DDBJ databases">
        <authorList>
            <person name="Nowell W R."/>
        </authorList>
    </citation>
    <scope>NUCLEOTIDE SEQUENCE</scope>
</reference>
<dbReference type="GO" id="GO:0004619">
    <property type="term" value="F:phosphoglycerate mutase activity"/>
    <property type="evidence" value="ECO:0007669"/>
    <property type="project" value="UniProtKB-EC"/>
</dbReference>
<keyword evidence="5" id="KW-0413">Isomerase</keyword>
<comment type="catalytic activity">
    <reaction evidence="1">
        <text>(2R)-2-phosphoglycerate = (2R)-3-phosphoglycerate</text>
        <dbReference type="Rhea" id="RHEA:15901"/>
        <dbReference type="ChEBI" id="CHEBI:58272"/>
        <dbReference type="ChEBI" id="CHEBI:58289"/>
        <dbReference type="EC" id="5.4.2.11"/>
    </reaction>
</comment>
<name>A0A819IQ85_9BILA</name>
<dbReference type="Proteomes" id="UP000663836">
    <property type="component" value="Unassembled WGS sequence"/>
</dbReference>
<sequence>MAAYNSSWCKCMESKKFILWLWLKEKGYTFDVAFTSLLKRAIKALNCIQEELDLHWILVHHHWRLNERMYGALQGKNKSETAAKYGEDQVKIWRRAYDIPPPELETSSEFNPRNDPKYKLFKIFKKKYQRVLPLTECLKDTVERVLPYWHDAIVPAIRSGQKVLVTAHGSPLRALIKYLDKVSDDEIVQLNLPTGIPLVYELDENLNPLKHYYIAPDDIVQKAIEEVINQGKAKK</sequence>
<feature type="binding site" evidence="6">
    <location>
        <position position="40"/>
    </location>
    <ligand>
        <name>substrate</name>
    </ligand>
</feature>
<evidence type="ECO:0000256" key="7">
    <source>
        <dbReference type="PIRSR" id="PIRSR613078-3"/>
    </source>
</evidence>
<evidence type="ECO:0000256" key="2">
    <source>
        <dbReference type="ARBA" id="ARBA00006717"/>
    </source>
</evidence>
<evidence type="ECO:0000313" key="9">
    <source>
        <dbReference type="Proteomes" id="UP000663836"/>
    </source>
</evidence>
<dbReference type="PANTHER" id="PTHR11931">
    <property type="entry name" value="PHOSPHOGLYCERATE MUTASE"/>
    <property type="match status" value="1"/>
</dbReference>
<dbReference type="GO" id="GO:0006096">
    <property type="term" value="P:glycolytic process"/>
    <property type="evidence" value="ECO:0007669"/>
    <property type="project" value="UniProtKB-KW"/>
</dbReference>
<evidence type="ECO:0000256" key="6">
    <source>
        <dbReference type="PIRSR" id="PIRSR613078-2"/>
    </source>
</evidence>
<evidence type="ECO:0000256" key="5">
    <source>
        <dbReference type="ARBA" id="ARBA00023235"/>
    </source>
</evidence>
<accession>A0A819IQ85</accession>
<dbReference type="CDD" id="cd07067">
    <property type="entry name" value="HP_PGM_like"/>
    <property type="match status" value="1"/>
</dbReference>
<dbReference type="Pfam" id="PF00300">
    <property type="entry name" value="His_Phos_1"/>
    <property type="match status" value="1"/>
</dbReference>
<comment type="caution">
    <text evidence="8">The sequence shown here is derived from an EMBL/GenBank/DDBJ whole genome shotgun (WGS) entry which is preliminary data.</text>
</comment>
<feature type="site" description="Transition state stabilizer" evidence="7">
    <location>
        <position position="168"/>
    </location>
</feature>
<dbReference type="SUPFAM" id="SSF53254">
    <property type="entry name" value="Phosphoglycerate mutase-like"/>
    <property type="match status" value="1"/>
</dbReference>
<evidence type="ECO:0000256" key="1">
    <source>
        <dbReference type="ARBA" id="ARBA00000380"/>
    </source>
</evidence>
<dbReference type="FunFam" id="3.40.50.1240:FF:000003">
    <property type="entry name" value="2,3-bisphosphoglycerate-dependent phosphoglycerate mutase"/>
    <property type="match status" value="1"/>
</dbReference>
<dbReference type="InterPro" id="IPR005952">
    <property type="entry name" value="Phosphogly_mut1"/>
</dbReference>
<dbReference type="Gene3D" id="3.40.50.1240">
    <property type="entry name" value="Phosphoglycerate mutase-like"/>
    <property type="match status" value="1"/>
</dbReference>
<feature type="binding site" evidence="6">
    <location>
        <begin position="94"/>
        <end position="95"/>
    </location>
    <ligand>
        <name>substrate</name>
    </ligand>
</feature>
<dbReference type="NCBIfam" id="TIGR01258">
    <property type="entry name" value="pgm_1"/>
    <property type="match status" value="1"/>
</dbReference>
<feature type="binding site" evidence="6">
    <location>
        <position position="78"/>
    </location>
    <ligand>
        <name>substrate</name>
    </ligand>
</feature>
<evidence type="ECO:0000256" key="4">
    <source>
        <dbReference type="ARBA" id="ARBA00023152"/>
    </source>
</evidence>
<dbReference type="EMBL" id="CAJOBD010002927">
    <property type="protein sequence ID" value="CAF3917606.1"/>
    <property type="molecule type" value="Genomic_DNA"/>
</dbReference>
<evidence type="ECO:0000313" key="8">
    <source>
        <dbReference type="EMBL" id="CAF3917606.1"/>
    </source>
</evidence>
<dbReference type="InterPro" id="IPR013078">
    <property type="entry name" value="His_Pase_superF_clade-1"/>
</dbReference>
<protein>
    <recommendedName>
        <fullName evidence="3">phosphoglycerate mutase (2,3-diphosphoglycerate-dependent)</fullName>
        <ecNumber evidence="3">5.4.2.11</ecNumber>
    </recommendedName>
</protein>
<evidence type="ECO:0000256" key="3">
    <source>
        <dbReference type="ARBA" id="ARBA00012028"/>
    </source>
</evidence>
<dbReference type="AlphaFoldDB" id="A0A819IQ85"/>